<dbReference type="GO" id="GO:0008528">
    <property type="term" value="F:G protein-coupled peptide receptor activity"/>
    <property type="evidence" value="ECO:0007669"/>
    <property type="project" value="InterPro"/>
</dbReference>
<sequence length="210" mass="24475">MVFVFFLVQLSAIPFYFYYRVDKVQIENSSNVDGYWLYQTNFALDHFESYQVVILWLYGVTMKLVPCFALVILSGLMIRTLWRTKRSRSASFSSSGSKWYSRTTIMLITIVLVYVCTALPIAIAAFIGGLEVSADSIHFFYFLTDSWLGNFYNLFPITNASVNFSIYLGMSRQFRRDFMSFFVKKEMDEHTQSSKENSTDCRLDSKEHTF</sequence>
<dbReference type="SUPFAM" id="SSF81321">
    <property type="entry name" value="Family A G protein-coupled receptor-like"/>
    <property type="match status" value="1"/>
</dbReference>
<evidence type="ECO:0000256" key="5">
    <source>
        <dbReference type="SAM" id="Phobius"/>
    </source>
</evidence>
<dbReference type="EMBL" id="VSWD01000005">
    <property type="protein sequence ID" value="KAK3100990.1"/>
    <property type="molecule type" value="Genomic_DNA"/>
</dbReference>
<dbReference type="PANTHER" id="PTHR46273">
    <property type="entry name" value="MYOSUPPRESSIN RECEPTOR 1, ISOFORM B-RELATED"/>
    <property type="match status" value="1"/>
</dbReference>
<feature type="transmembrane region" description="Helical" evidence="5">
    <location>
        <begin position="103"/>
        <end position="130"/>
    </location>
</feature>
<accession>A0AA88Y9S7</accession>
<keyword evidence="4 5" id="KW-0472">Membrane</keyword>
<feature type="transmembrane region" description="Helical" evidence="5">
    <location>
        <begin position="150"/>
        <end position="170"/>
    </location>
</feature>
<keyword evidence="3 5" id="KW-1133">Transmembrane helix</keyword>
<gene>
    <name evidence="7" type="ORF">FSP39_000048</name>
</gene>
<dbReference type="InterPro" id="IPR019427">
    <property type="entry name" value="7TM_GPCR_serpentine_rcpt_Srw"/>
</dbReference>
<keyword evidence="8" id="KW-1185">Reference proteome</keyword>
<dbReference type="Gene3D" id="1.20.1070.10">
    <property type="entry name" value="Rhodopsin 7-helix transmembrane proteins"/>
    <property type="match status" value="1"/>
</dbReference>
<comment type="subcellular location">
    <subcellularLocation>
        <location evidence="1">Membrane</location>
    </subcellularLocation>
</comment>
<proteinExistence type="predicted"/>
<evidence type="ECO:0000313" key="7">
    <source>
        <dbReference type="EMBL" id="KAK3100990.1"/>
    </source>
</evidence>
<organism evidence="7 8">
    <name type="scientific">Pinctada imbricata</name>
    <name type="common">Atlantic pearl-oyster</name>
    <name type="synonym">Pinctada martensii</name>
    <dbReference type="NCBI Taxonomy" id="66713"/>
    <lineage>
        <taxon>Eukaryota</taxon>
        <taxon>Metazoa</taxon>
        <taxon>Spiralia</taxon>
        <taxon>Lophotrochozoa</taxon>
        <taxon>Mollusca</taxon>
        <taxon>Bivalvia</taxon>
        <taxon>Autobranchia</taxon>
        <taxon>Pteriomorphia</taxon>
        <taxon>Pterioida</taxon>
        <taxon>Pterioidea</taxon>
        <taxon>Pteriidae</taxon>
        <taxon>Pinctada</taxon>
    </lineage>
</organism>
<dbReference type="InterPro" id="IPR053219">
    <property type="entry name" value="GPCR_Dmsr-1"/>
</dbReference>
<evidence type="ECO:0000259" key="6">
    <source>
        <dbReference type="PROSITE" id="PS50262"/>
    </source>
</evidence>
<comment type="caution">
    <text evidence="7">The sequence shown here is derived from an EMBL/GenBank/DDBJ whole genome shotgun (WGS) entry which is preliminary data.</text>
</comment>
<dbReference type="PROSITE" id="PS50262">
    <property type="entry name" value="G_PROTEIN_RECEP_F1_2"/>
    <property type="match status" value="1"/>
</dbReference>
<keyword evidence="2 5" id="KW-0812">Transmembrane</keyword>
<protein>
    <recommendedName>
        <fullName evidence="6">G-protein coupled receptors family 1 profile domain-containing protein</fullName>
    </recommendedName>
</protein>
<name>A0AA88Y9S7_PINIB</name>
<evidence type="ECO:0000256" key="3">
    <source>
        <dbReference type="ARBA" id="ARBA00022989"/>
    </source>
</evidence>
<evidence type="ECO:0000256" key="2">
    <source>
        <dbReference type="ARBA" id="ARBA00022692"/>
    </source>
</evidence>
<dbReference type="Pfam" id="PF10324">
    <property type="entry name" value="7TM_GPCR_Srw"/>
    <property type="match status" value="1"/>
</dbReference>
<dbReference type="AlphaFoldDB" id="A0AA88Y9S7"/>
<evidence type="ECO:0000313" key="8">
    <source>
        <dbReference type="Proteomes" id="UP001186944"/>
    </source>
</evidence>
<dbReference type="Proteomes" id="UP001186944">
    <property type="component" value="Unassembled WGS sequence"/>
</dbReference>
<evidence type="ECO:0000256" key="4">
    <source>
        <dbReference type="ARBA" id="ARBA00023136"/>
    </source>
</evidence>
<dbReference type="PANTHER" id="PTHR46273:SF4">
    <property type="entry name" value="AT19640P"/>
    <property type="match status" value="1"/>
</dbReference>
<reference evidence="7" key="1">
    <citation type="submission" date="2019-08" db="EMBL/GenBank/DDBJ databases">
        <title>The improved chromosome-level genome for the pearl oyster Pinctada fucata martensii using PacBio sequencing and Hi-C.</title>
        <authorList>
            <person name="Zheng Z."/>
        </authorList>
    </citation>
    <scope>NUCLEOTIDE SEQUENCE</scope>
    <source>
        <strain evidence="7">ZZ-2019</strain>
        <tissue evidence="7">Adductor muscle</tissue>
    </source>
</reference>
<dbReference type="GO" id="GO:0005886">
    <property type="term" value="C:plasma membrane"/>
    <property type="evidence" value="ECO:0007669"/>
    <property type="project" value="TreeGrafter"/>
</dbReference>
<feature type="domain" description="G-protein coupled receptors family 1 profile" evidence="6">
    <location>
        <begin position="1"/>
        <end position="167"/>
    </location>
</feature>
<feature type="transmembrane region" description="Helical" evidence="5">
    <location>
        <begin position="55"/>
        <end position="82"/>
    </location>
</feature>
<evidence type="ECO:0000256" key="1">
    <source>
        <dbReference type="ARBA" id="ARBA00004370"/>
    </source>
</evidence>
<dbReference type="InterPro" id="IPR017452">
    <property type="entry name" value="GPCR_Rhodpsn_7TM"/>
</dbReference>